<evidence type="ECO:0000313" key="1">
    <source>
        <dbReference type="EMBL" id="CAD8125856.1"/>
    </source>
</evidence>
<dbReference type="Proteomes" id="UP000692954">
    <property type="component" value="Unassembled WGS sequence"/>
</dbReference>
<proteinExistence type="predicted"/>
<protein>
    <submittedName>
        <fullName evidence="1">Uncharacterized protein</fullName>
    </submittedName>
</protein>
<evidence type="ECO:0000313" key="2">
    <source>
        <dbReference type="Proteomes" id="UP000692954"/>
    </source>
</evidence>
<gene>
    <name evidence="1" type="ORF">PSON_ATCC_30995.1.T1620119</name>
</gene>
<name>A0A8S1RBY8_9CILI</name>
<organism evidence="1 2">
    <name type="scientific">Paramecium sonneborni</name>
    <dbReference type="NCBI Taxonomy" id="65129"/>
    <lineage>
        <taxon>Eukaryota</taxon>
        <taxon>Sar</taxon>
        <taxon>Alveolata</taxon>
        <taxon>Ciliophora</taxon>
        <taxon>Intramacronucleata</taxon>
        <taxon>Oligohymenophorea</taxon>
        <taxon>Peniculida</taxon>
        <taxon>Parameciidae</taxon>
        <taxon>Paramecium</taxon>
    </lineage>
</organism>
<comment type="caution">
    <text evidence="1">The sequence shown here is derived from an EMBL/GenBank/DDBJ whole genome shotgun (WGS) entry which is preliminary data.</text>
</comment>
<sequence length="43" mass="5343">MEKKKIYLQQQSTINFEINIQFKKNNKFQSKQRNNRLNDQNNQ</sequence>
<accession>A0A8S1RBY8</accession>
<dbReference type="EMBL" id="CAJJDN010000162">
    <property type="protein sequence ID" value="CAD8125856.1"/>
    <property type="molecule type" value="Genomic_DNA"/>
</dbReference>
<dbReference type="AlphaFoldDB" id="A0A8S1RBY8"/>
<keyword evidence="2" id="KW-1185">Reference proteome</keyword>
<reference evidence="1" key="1">
    <citation type="submission" date="2021-01" db="EMBL/GenBank/DDBJ databases">
        <authorList>
            <consortium name="Genoscope - CEA"/>
            <person name="William W."/>
        </authorList>
    </citation>
    <scope>NUCLEOTIDE SEQUENCE</scope>
</reference>